<comment type="subunit">
    <text evidence="3">Heterohexamer of two PFD-alpha type and four PFD-beta type subunits.</text>
</comment>
<dbReference type="OMA" id="KFGRAIN"/>
<comment type="function">
    <text evidence="3">Binds specifically to cytosolic chaperonin (c-CPN) and transfers target proteins to it. Binds to nascent polypeptide chain and promotes folding in an environment in which there are many competing pathways for nonnative proteins.</text>
</comment>
<evidence type="ECO:0000256" key="2">
    <source>
        <dbReference type="ARBA" id="ARBA00023186"/>
    </source>
</evidence>
<keyword evidence="2 3" id="KW-0143">Chaperone</keyword>
<feature type="coiled-coil region" evidence="4">
    <location>
        <begin position="29"/>
        <end position="66"/>
    </location>
</feature>
<dbReference type="InterPro" id="IPR016661">
    <property type="entry name" value="PFDN4"/>
</dbReference>
<evidence type="ECO:0000256" key="3">
    <source>
        <dbReference type="PIRNR" id="PIRNR016477"/>
    </source>
</evidence>
<dbReference type="AlphaFoldDB" id="A0A5A8C0U2"/>
<evidence type="ECO:0000313" key="6">
    <source>
        <dbReference type="EMBL" id="KAA0159785.1"/>
    </source>
</evidence>
<dbReference type="GO" id="GO:0005737">
    <property type="term" value="C:cytoplasm"/>
    <property type="evidence" value="ECO:0007669"/>
    <property type="project" value="TreeGrafter"/>
</dbReference>
<evidence type="ECO:0000313" key="5">
    <source>
        <dbReference type="EMBL" id="KAA0146616.1"/>
    </source>
</evidence>
<sequence length="141" mass="15838">MYNPVPLRPSEVEVDIPVRWEDQKQINEFGGLNNRRVELRAKVDSLKKQLTDLEDAEEAVLMAEDDGENPAVMVAIGESFVTEDDDAVTAFVEAETERVKTALDDADAELTRIADRMGELKKALYGRFGKAIHLENDDDDE</sequence>
<evidence type="ECO:0000256" key="1">
    <source>
        <dbReference type="ARBA" id="ARBA00008045"/>
    </source>
</evidence>
<comment type="similarity">
    <text evidence="1 3">Belongs to the prefoldin subunit beta family.</text>
</comment>
<dbReference type="SUPFAM" id="SSF46579">
    <property type="entry name" value="Prefoldin"/>
    <property type="match status" value="1"/>
</dbReference>
<keyword evidence="4" id="KW-0175">Coiled coil</keyword>
<name>A0A5A8C0U2_CAFRO</name>
<protein>
    <recommendedName>
        <fullName evidence="3">Prefoldin subunit 4</fullName>
    </recommendedName>
</protein>
<dbReference type="PANTHER" id="PTHR21100:SF9">
    <property type="entry name" value="PREFOLDIN SUBUNIT 4"/>
    <property type="match status" value="1"/>
</dbReference>
<accession>A0A5A8C0U2</accession>
<dbReference type="GO" id="GO:0016272">
    <property type="term" value="C:prefoldin complex"/>
    <property type="evidence" value="ECO:0007669"/>
    <property type="project" value="UniProtKB-UniRule"/>
</dbReference>
<comment type="caution">
    <text evidence="5">The sequence shown here is derived from an EMBL/GenBank/DDBJ whole genome shotgun (WGS) entry which is preliminary data.</text>
</comment>
<dbReference type="EMBL" id="VLTL01000121">
    <property type="protein sequence ID" value="KAA0159785.1"/>
    <property type="molecule type" value="Genomic_DNA"/>
</dbReference>
<dbReference type="PIRSF" id="PIRSF016477">
    <property type="entry name" value="Prefoldin_subunit_4"/>
    <property type="match status" value="1"/>
</dbReference>
<evidence type="ECO:0000313" key="8">
    <source>
        <dbReference type="Proteomes" id="UP000324907"/>
    </source>
</evidence>
<dbReference type="InterPro" id="IPR002777">
    <property type="entry name" value="PFD_beta-like"/>
</dbReference>
<dbReference type="GO" id="GO:0051082">
    <property type="term" value="F:unfolded protein binding"/>
    <property type="evidence" value="ECO:0007669"/>
    <property type="project" value="InterPro"/>
</dbReference>
<keyword evidence="7" id="KW-1185">Reference proteome</keyword>
<evidence type="ECO:0000313" key="7">
    <source>
        <dbReference type="Proteomes" id="UP000323011"/>
    </source>
</evidence>
<reference evidence="7 8" key="1">
    <citation type="submission" date="2019-07" db="EMBL/GenBank/DDBJ databases">
        <title>Genomes of Cafeteria roenbergensis.</title>
        <authorList>
            <person name="Fischer M.G."/>
            <person name="Hackl T."/>
            <person name="Roman M."/>
        </authorList>
    </citation>
    <scope>NUCLEOTIDE SEQUENCE [LARGE SCALE GENOMIC DNA]</scope>
    <source>
        <strain evidence="5 7">BVI</strain>
        <strain evidence="6 8">RCC970-E3</strain>
    </source>
</reference>
<dbReference type="GO" id="GO:0006457">
    <property type="term" value="P:protein folding"/>
    <property type="evidence" value="ECO:0007669"/>
    <property type="project" value="UniProtKB-UniRule"/>
</dbReference>
<dbReference type="Proteomes" id="UP000324907">
    <property type="component" value="Unassembled WGS sequence"/>
</dbReference>
<organism evidence="5 7">
    <name type="scientific">Cafeteria roenbergensis</name>
    <name type="common">Marine flagellate</name>
    <dbReference type="NCBI Taxonomy" id="33653"/>
    <lineage>
        <taxon>Eukaryota</taxon>
        <taxon>Sar</taxon>
        <taxon>Stramenopiles</taxon>
        <taxon>Bigyra</taxon>
        <taxon>Opalozoa</taxon>
        <taxon>Bicosoecida</taxon>
        <taxon>Cafeteriaceae</taxon>
        <taxon>Cafeteria</taxon>
    </lineage>
</organism>
<dbReference type="EMBL" id="VLTN01000082">
    <property type="protein sequence ID" value="KAA0146616.1"/>
    <property type="molecule type" value="Genomic_DNA"/>
</dbReference>
<gene>
    <name evidence="6" type="ORF">FNF28_05695</name>
    <name evidence="5" type="ORF">FNF29_07949</name>
</gene>
<dbReference type="PANTHER" id="PTHR21100">
    <property type="entry name" value="PREFOLDIN SUBUNIT 4"/>
    <property type="match status" value="1"/>
</dbReference>
<dbReference type="Proteomes" id="UP000323011">
    <property type="component" value="Unassembled WGS sequence"/>
</dbReference>
<dbReference type="Pfam" id="PF01920">
    <property type="entry name" value="Prefoldin_2"/>
    <property type="match status" value="1"/>
</dbReference>
<proteinExistence type="inferred from homology"/>
<evidence type="ECO:0000256" key="4">
    <source>
        <dbReference type="SAM" id="Coils"/>
    </source>
</evidence>